<protein>
    <recommendedName>
        <fullName evidence="9">RNA polymerase sigma70 factor</fullName>
    </recommendedName>
</protein>
<dbReference type="Proteomes" id="UP000031408">
    <property type="component" value="Unassembled WGS sequence"/>
</dbReference>
<dbReference type="EMBL" id="JSVC01000016">
    <property type="protein sequence ID" value="KIC93877.1"/>
    <property type="molecule type" value="Genomic_DNA"/>
</dbReference>
<evidence type="ECO:0000256" key="3">
    <source>
        <dbReference type="ARBA" id="ARBA00023082"/>
    </source>
</evidence>
<feature type="domain" description="RNA polymerase sigma factor 70 region 4 type 2" evidence="6">
    <location>
        <begin position="101"/>
        <end position="152"/>
    </location>
</feature>
<evidence type="ECO:0000259" key="5">
    <source>
        <dbReference type="Pfam" id="PF04542"/>
    </source>
</evidence>
<evidence type="ECO:0000256" key="4">
    <source>
        <dbReference type="ARBA" id="ARBA00023163"/>
    </source>
</evidence>
<dbReference type="InterPro" id="IPR014284">
    <property type="entry name" value="RNA_pol_sigma-70_dom"/>
</dbReference>
<sequence>MNEQEFIAALKDHEGIIHKVCNMYQQDISLHEDLFQEIVYNAWKGIGSFRGDARFSTWLYRVALNTAISFYRREKRDRLAESHIGMETHFDPGNQSADPLQTLYHAIGELSRVDKALVMLYLEEYNYDEMSQLLGISPNLVAVRMSRIREKLRKIITHLKLQE</sequence>
<dbReference type="InterPro" id="IPR039425">
    <property type="entry name" value="RNA_pol_sigma-70-like"/>
</dbReference>
<keyword evidence="2" id="KW-0805">Transcription regulation</keyword>
<dbReference type="NCBIfam" id="TIGR02937">
    <property type="entry name" value="sigma70-ECF"/>
    <property type="match status" value="1"/>
</dbReference>
<evidence type="ECO:0000313" key="7">
    <source>
        <dbReference type="EMBL" id="KIC93877.1"/>
    </source>
</evidence>
<keyword evidence="8" id="KW-1185">Reference proteome</keyword>
<name>A0A0C1L1H7_9BACT</name>
<evidence type="ECO:0000256" key="1">
    <source>
        <dbReference type="ARBA" id="ARBA00010641"/>
    </source>
</evidence>
<accession>A0A0C1L1H7</accession>
<dbReference type="Pfam" id="PF04542">
    <property type="entry name" value="Sigma70_r2"/>
    <property type="match status" value="1"/>
</dbReference>
<evidence type="ECO:0008006" key="9">
    <source>
        <dbReference type="Google" id="ProtNLM"/>
    </source>
</evidence>
<dbReference type="RefSeq" id="WP_039141164.1">
    <property type="nucleotide sequence ID" value="NZ_JSVC01000016.1"/>
</dbReference>
<proteinExistence type="inferred from homology"/>
<dbReference type="InterPro" id="IPR036388">
    <property type="entry name" value="WH-like_DNA-bd_sf"/>
</dbReference>
<dbReference type="Gene3D" id="1.10.1740.10">
    <property type="match status" value="1"/>
</dbReference>
<dbReference type="InterPro" id="IPR013325">
    <property type="entry name" value="RNA_pol_sigma_r2"/>
</dbReference>
<comment type="caution">
    <text evidence="7">The sequence shown here is derived from an EMBL/GenBank/DDBJ whole genome shotgun (WGS) entry which is preliminary data.</text>
</comment>
<organism evidence="7 8">
    <name type="scientific">Flavihumibacter solisilvae</name>
    <dbReference type="NCBI Taxonomy" id="1349421"/>
    <lineage>
        <taxon>Bacteria</taxon>
        <taxon>Pseudomonadati</taxon>
        <taxon>Bacteroidota</taxon>
        <taxon>Chitinophagia</taxon>
        <taxon>Chitinophagales</taxon>
        <taxon>Chitinophagaceae</taxon>
        <taxon>Flavihumibacter</taxon>
    </lineage>
</organism>
<keyword evidence="4" id="KW-0804">Transcription</keyword>
<dbReference type="Gene3D" id="1.10.10.10">
    <property type="entry name" value="Winged helix-like DNA-binding domain superfamily/Winged helix DNA-binding domain"/>
    <property type="match status" value="1"/>
</dbReference>
<dbReference type="GO" id="GO:0003677">
    <property type="term" value="F:DNA binding"/>
    <property type="evidence" value="ECO:0007669"/>
    <property type="project" value="InterPro"/>
</dbReference>
<dbReference type="PANTHER" id="PTHR43133:SF45">
    <property type="entry name" value="RNA POLYMERASE ECF-TYPE SIGMA FACTOR"/>
    <property type="match status" value="1"/>
</dbReference>
<evidence type="ECO:0000313" key="8">
    <source>
        <dbReference type="Proteomes" id="UP000031408"/>
    </source>
</evidence>
<evidence type="ECO:0000259" key="6">
    <source>
        <dbReference type="Pfam" id="PF08281"/>
    </source>
</evidence>
<dbReference type="AlphaFoldDB" id="A0A0C1L1H7"/>
<reference evidence="7 8" key="1">
    <citation type="submission" date="2014-11" db="EMBL/GenBank/DDBJ databases">
        <title>Genome sequence of Flavihumibacter solisilvae 3-3.</title>
        <authorList>
            <person name="Zhou G."/>
            <person name="Li M."/>
            <person name="Wang G."/>
        </authorList>
    </citation>
    <scope>NUCLEOTIDE SEQUENCE [LARGE SCALE GENOMIC DNA]</scope>
    <source>
        <strain evidence="7 8">3-3</strain>
    </source>
</reference>
<evidence type="ECO:0000256" key="2">
    <source>
        <dbReference type="ARBA" id="ARBA00023015"/>
    </source>
</evidence>
<dbReference type="InterPro" id="IPR013324">
    <property type="entry name" value="RNA_pol_sigma_r3/r4-like"/>
</dbReference>
<keyword evidence="3" id="KW-0731">Sigma factor</keyword>
<dbReference type="GO" id="GO:0006352">
    <property type="term" value="P:DNA-templated transcription initiation"/>
    <property type="evidence" value="ECO:0007669"/>
    <property type="project" value="InterPro"/>
</dbReference>
<dbReference type="SUPFAM" id="SSF88659">
    <property type="entry name" value="Sigma3 and sigma4 domains of RNA polymerase sigma factors"/>
    <property type="match status" value="1"/>
</dbReference>
<dbReference type="GO" id="GO:0016987">
    <property type="term" value="F:sigma factor activity"/>
    <property type="evidence" value="ECO:0007669"/>
    <property type="project" value="UniProtKB-KW"/>
</dbReference>
<comment type="similarity">
    <text evidence="1">Belongs to the sigma-70 factor family. ECF subfamily.</text>
</comment>
<feature type="domain" description="RNA polymerase sigma-70 region 2" evidence="5">
    <location>
        <begin position="12"/>
        <end position="76"/>
    </location>
</feature>
<dbReference type="PANTHER" id="PTHR43133">
    <property type="entry name" value="RNA POLYMERASE ECF-TYPE SIGMA FACTO"/>
    <property type="match status" value="1"/>
</dbReference>
<dbReference type="SUPFAM" id="SSF88946">
    <property type="entry name" value="Sigma2 domain of RNA polymerase sigma factors"/>
    <property type="match status" value="1"/>
</dbReference>
<dbReference type="Pfam" id="PF08281">
    <property type="entry name" value="Sigma70_r4_2"/>
    <property type="match status" value="1"/>
</dbReference>
<dbReference type="InterPro" id="IPR013249">
    <property type="entry name" value="RNA_pol_sigma70_r4_t2"/>
</dbReference>
<dbReference type="STRING" id="1349421.OI18_14920"/>
<dbReference type="OrthoDB" id="9780326at2"/>
<dbReference type="InterPro" id="IPR007627">
    <property type="entry name" value="RNA_pol_sigma70_r2"/>
</dbReference>
<gene>
    <name evidence="7" type="ORF">OI18_14920</name>
</gene>